<evidence type="ECO:0000313" key="3">
    <source>
        <dbReference type="Proteomes" id="UP000479241"/>
    </source>
</evidence>
<accession>A0A6L9W5D9</accession>
<name>A0A6L9W5D9_9ACTN</name>
<gene>
    <name evidence="2" type="ORF">GCU60_12695</name>
</gene>
<dbReference type="EMBL" id="JAAGWG010000017">
    <property type="protein sequence ID" value="NEK86604.1"/>
    <property type="molecule type" value="Genomic_DNA"/>
</dbReference>
<evidence type="ECO:0000256" key="1">
    <source>
        <dbReference type="SAM" id="Phobius"/>
    </source>
</evidence>
<dbReference type="AlphaFoldDB" id="A0A6L9W5D9"/>
<feature type="transmembrane region" description="Helical" evidence="1">
    <location>
        <begin position="43"/>
        <end position="64"/>
    </location>
</feature>
<keyword evidence="1" id="KW-0472">Membrane</keyword>
<keyword evidence="1" id="KW-0812">Transmembrane</keyword>
<dbReference type="Proteomes" id="UP000479241">
    <property type="component" value="Unassembled WGS sequence"/>
</dbReference>
<comment type="caution">
    <text evidence="2">The sequence shown here is derived from an EMBL/GenBank/DDBJ whole genome shotgun (WGS) entry which is preliminary data.</text>
</comment>
<evidence type="ECO:0000313" key="2">
    <source>
        <dbReference type="EMBL" id="NEK86604.1"/>
    </source>
</evidence>
<organism evidence="2 3">
    <name type="scientific">Blastococcus saxobsidens</name>
    <dbReference type="NCBI Taxonomy" id="138336"/>
    <lineage>
        <taxon>Bacteria</taxon>
        <taxon>Bacillati</taxon>
        <taxon>Actinomycetota</taxon>
        <taxon>Actinomycetes</taxon>
        <taxon>Geodermatophilales</taxon>
        <taxon>Geodermatophilaceae</taxon>
        <taxon>Blastococcus</taxon>
    </lineage>
</organism>
<keyword evidence="1" id="KW-1133">Transmembrane helix</keyword>
<sequence>MERRTTDHGRLALVGGVVVVLATLGLMATAIGHDSTQGGAGTVLAAASWIGLLVGIVLVAVAVVRSSR</sequence>
<dbReference type="RefSeq" id="WP_163205751.1">
    <property type="nucleotide sequence ID" value="NZ_JAAGWG010000017.1"/>
</dbReference>
<protein>
    <submittedName>
        <fullName evidence="2">Uncharacterized protein</fullName>
    </submittedName>
</protein>
<proteinExistence type="predicted"/>
<reference evidence="2 3" key="1">
    <citation type="submission" date="2019-12" db="EMBL/GenBank/DDBJ databases">
        <title>the WGS of Blastococcus saxobsidens 67B17.</title>
        <authorList>
            <person name="Jiang Z."/>
        </authorList>
    </citation>
    <scope>NUCLEOTIDE SEQUENCE [LARGE SCALE GENOMIC DNA]</scope>
    <source>
        <strain evidence="2 3">67B17</strain>
    </source>
</reference>
<feature type="transmembrane region" description="Helical" evidence="1">
    <location>
        <begin position="12"/>
        <end position="31"/>
    </location>
</feature>